<reference evidence="3" key="1">
    <citation type="submission" date="2023-07" db="EMBL/GenBank/DDBJ databases">
        <title>Bifidobacterium aquikefiriaerophilum sp. nov. and Bifidobacterium eccum sp. nov., isolated from water kefir.</title>
        <authorList>
            <person name="Breselge S."/>
            <person name="Bellassi P."/>
            <person name="Barcenilla C."/>
            <person name="Alvarez-Ordonez A."/>
            <person name="Morelli L."/>
            <person name="Cotter P.D."/>
        </authorList>
    </citation>
    <scope>NUCLEOTIDE SEQUENCE</scope>
    <source>
        <strain evidence="4">WK012_4_13</strain>
        <strain evidence="3">WK013_4_14</strain>
        <strain evidence="2">WK048_4_13</strain>
    </source>
</reference>
<dbReference type="Gene3D" id="3.40.50.10140">
    <property type="entry name" value="Toll/interleukin-1 receptor homology (TIR) domain"/>
    <property type="match status" value="1"/>
</dbReference>
<proteinExistence type="predicted"/>
<dbReference type="KEGG" id="bfk:QN062_09125"/>
<organism evidence="3">
    <name type="scientific">Bifidobacterium fermentum</name>
    <dbReference type="NCBI Taxonomy" id="3059035"/>
    <lineage>
        <taxon>Bacteria</taxon>
        <taxon>Bacillati</taxon>
        <taxon>Actinomycetota</taxon>
        <taxon>Actinomycetes</taxon>
        <taxon>Bifidobacteriales</taxon>
        <taxon>Bifidobacteriaceae</taxon>
        <taxon>Bifidobacterium</taxon>
    </lineage>
</organism>
<evidence type="ECO:0000313" key="4">
    <source>
        <dbReference type="EMBL" id="XDS50530.1"/>
    </source>
</evidence>
<gene>
    <name evidence="4" type="ORF">QN062_09125</name>
    <name evidence="3" type="ORF">QN216_03325</name>
    <name evidence="2" type="ORF">QN217_07115</name>
</gene>
<dbReference type="SUPFAM" id="SSF52200">
    <property type="entry name" value="Toll/Interleukin receptor TIR domain"/>
    <property type="match status" value="1"/>
</dbReference>
<dbReference type="RefSeq" id="WP_369341494.1">
    <property type="nucleotide sequence ID" value="NZ_CP129675.1"/>
</dbReference>
<dbReference type="EMBL" id="CP129683">
    <property type="protein sequence ID" value="XDS50530.1"/>
    <property type="molecule type" value="Genomic_DNA"/>
</dbReference>
<dbReference type="AlphaFoldDB" id="A0AB39UKG2"/>
<keyword evidence="3" id="KW-0675">Receptor</keyword>
<protein>
    <submittedName>
        <fullName evidence="3">Toll/interleukin-1 receptor domain-containing protein</fullName>
    </submittedName>
</protein>
<dbReference type="EMBL" id="CP129675">
    <property type="protein sequence ID" value="XDS45908.1"/>
    <property type="molecule type" value="Genomic_DNA"/>
</dbReference>
<dbReference type="Pfam" id="PF13676">
    <property type="entry name" value="TIR_2"/>
    <property type="match status" value="1"/>
</dbReference>
<evidence type="ECO:0000313" key="2">
    <source>
        <dbReference type="EMBL" id="XDS45908.1"/>
    </source>
</evidence>
<evidence type="ECO:0000259" key="1">
    <source>
        <dbReference type="Pfam" id="PF13676"/>
    </source>
</evidence>
<dbReference type="EMBL" id="CP129682">
    <property type="protein sequence ID" value="XDS49309.1"/>
    <property type="molecule type" value="Genomic_DNA"/>
</dbReference>
<dbReference type="GO" id="GO:0007165">
    <property type="term" value="P:signal transduction"/>
    <property type="evidence" value="ECO:0007669"/>
    <property type="project" value="InterPro"/>
</dbReference>
<accession>A0AB39UKG2</accession>
<evidence type="ECO:0000313" key="3">
    <source>
        <dbReference type="EMBL" id="XDS49309.1"/>
    </source>
</evidence>
<dbReference type="InterPro" id="IPR035897">
    <property type="entry name" value="Toll_tir_struct_dom_sf"/>
</dbReference>
<sequence>MQPLNIEKLALIRNIARTLAEQSLYDVNLILHELQIVEITAEAWESRSSSSATGSRTCIVIEKIRDLSPSAIDDLAHSVRELFGIVISVESKRATAPLQLFASHLTTQKALVGQVGEYLHKWGVSLFVAHTSIEPDTEWQREIERVLDSCDAGVVFFSPKFIESRWCDQEVGWLMGRQVPCYSLRFNNETPYGPLGKKQAYNVTDGMTAASVGEEIIRWISQKPELTTGFAASLVEALKNSDCFRQTDKVWDRLQNAKDLGKDSVASLLSAIRDNDQVYRATRASKSGRADQLGREERDPYAELAFKLATKQPGFTANIELATEVAKIRGLDALLGGAVGSFPNSSSRAEA</sequence>
<feature type="domain" description="TIR" evidence="1">
    <location>
        <begin position="101"/>
        <end position="204"/>
    </location>
</feature>
<name>A0AB39UKG2_9BIFI</name>
<dbReference type="InterPro" id="IPR000157">
    <property type="entry name" value="TIR_dom"/>
</dbReference>